<keyword evidence="1" id="KW-1133">Transmembrane helix</keyword>
<dbReference type="AlphaFoldDB" id="A0ABD0QT20"/>
<organism evidence="2 3">
    <name type="scientific">Cirrhinus mrigala</name>
    <name type="common">Mrigala</name>
    <dbReference type="NCBI Taxonomy" id="683832"/>
    <lineage>
        <taxon>Eukaryota</taxon>
        <taxon>Metazoa</taxon>
        <taxon>Chordata</taxon>
        <taxon>Craniata</taxon>
        <taxon>Vertebrata</taxon>
        <taxon>Euteleostomi</taxon>
        <taxon>Actinopterygii</taxon>
        <taxon>Neopterygii</taxon>
        <taxon>Teleostei</taxon>
        <taxon>Ostariophysi</taxon>
        <taxon>Cypriniformes</taxon>
        <taxon>Cyprinidae</taxon>
        <taxon>Labeoninae</taxon>
        <taxon>Labeonini</taxon>
        <taxon>Cirrhinus</taxon>
    </lineage>
</organism>
<evidence type="ECO:0000256" key="1">
    <source>
        <dbReference type="SAM" id="Phobius"/>
    </source>
</evidence>
<evidence type="ECO:0000313" key="2">
    <source>
        <dbReference type="EMBL" id="KAL0188930.1"/>
    </source>
</evidence>
<feature type="transmembrane region" description="Helical" evidence="1">
    <location>
        <begin position="50"/>
        <end position="72"/>
    </location>
</feature>
<reference evidence="2 3" key="1">
    <citation type="submission" date="2024-05" db="EMBL/GenBank/DDBJ databases">
        <title>Genome sequencing and assembly of Indian major carp, Cirrhinus mrigala (Hamilton, 1822).</title>
        <authorList>
            <person name="Mohindra V."/>
            <person name="Chowdhury L.M."/>
            <person name="Lal K."/>
            <person name="Jena J.K."/>
        </authorList>
    </citation>
    <scope>NUCLEOTIDE SEQUENCE [LARGE SCALE GENOMIC DNA]</scope>
    <source>
        <strain evidence="2">CM1030</strain>
        <tissue evidence="2">Blood</tissue>
    </source>
</reference>
<keyword evidence="1" id="KW-0812">Transmembrane</keyword>
<protein>
    <submittedName>
        <fullName evidence="2">Uncharacterized protein</fullName>
    </submittedName>
</protein>
<feature type="transmembrane region" description="Helical" evidence="1">
    <location>
        <begin position="6"/>
        <end position="29"/>
    </location>
</feature>
<dbReference type="EMBL" id="JAMKFB020000007">
    <property type="protein sequence ID" value="KAL0188930.1"/>
    <property type="molecule type" value="Genomic_DNA"/>
</dbReference>
<keyword evidence="1" id="KW-0472">Membrane</keyword>
<dbReference type="Proteomes" id="UP001529510">
    <property type="component" value="Unassembled WGS sequence"/>
</dbReference>
<gene>
    <name evidence="2" type="ORF">M9458_016029</name>
</gene>
<accession>A0ABD0QT20</accession>
<proteinExistence type="predicted"/>
<name>A0ABD0QT20_CIRMR</name>
<sequence length="91" mass="10031">MEDFAVSFWIYIGVMSVFVGGAVKKFLAFHIGAMPSVVAWLGATLLLERLCALCMPAVLARLVLCVSCWLYFTWATPKPFLPVEGKAVFIT</sequence>
<comment type="caution">
    <text evidence="2">The sequence shown here is derived from an EMBL/GenBank/DDBJ whole genome shotgun (WGS) entry which is preliminary data.</text>
</comment>
<evidence type="ECO:0000313" key="3">
    <source>
        <dbReference type="Proteomes" id="UP001529510"/>
    </source>
</evidence>
<keyword evidence="3" id="KW-1185">Reference proteome</keyword>
<feature type="non-terminal residue" evidence="2">
    <location>
        <position position="91"/>
    </location>
</feature>